<evidence type="ECO:0000313" key="1">
    <source>
        <dbReference type="EMBL" id="KAG5955391.1"/>
    </source>
</evidence>
<evidence type="ECO:0000313" key="4">
    <source>
        <dbReference type="Proteomes" id="UP000784919"/>
    </source>
</evidence>
<comment type="caution">
    <text evidence="2">The sequence shown here is derived from an EMBL/GenBank/DDBJ whole genome shotgun (WGS) entry which is preliminary data.</text>
</comment>
<evidence type="ECO:0000313" key="3">
    <source>
        <dbReference type="Proteomes" id="UP000742024"/>
    </source>
</evidence>
<dbReference type="AlphaFoldDB" id="A0A9P7MYD3"/>
<evidence type="ECO:0000313" key="2">
    <source>
        <dbReference type="EMBL" id="KAG5975926.1"/>
    </source>
</evidence>
<accession>A0A9P7MYD3</accession>
<dbReference type="Proteomes" id="UP000742024">
    <property type="component" value="Unassembled WGS sequence"/>
</dbReference>
<protein>
    <submittedName>
        <fullName evidence="2">Uncharacterized protein</fullName>
    </submittedName>
</protein>
<dbReference type="EMBL" id="SRPR01000260">
    <property type="protein sequence ID" value="KAG5955391.1"/>
    <property type="molecule type" value="Genomic_DNA"/>
</dbReference>
<organism evidence="2 4">
    <name type="scientific">Claviceps arundinis</name>
    <dbReference type="NCBI Taxonomy" id="1623583"/>
    <lineage>
        <taxon>Eukaryota</taxon>
        <taxon>Fungi</taxon>
        <taxon>Dikarya</taxon>
        <taxon>Ascomycota</taxon>
        <taxon>Pezizomycotina</taxon>
        <taxon>Sordariomycetes</taxon>
        <taxon>Hypocreomycetidae</taxon>
        <taxon>Hypocreales</taxon>
        <taxon>Clavicipitaceae</taxon>
        <taxon>Claviceps</taxon>
    </lineage>
</organism>
<gene>
    <name evidence="2" type="ORF">E4U56_002965</name>
    <name evidence="1" type="ORF">E4U57_003507</name>
</gene>
<reference evidence="2 3" key="1">
    <citation type="journal article" date="2020" name="bioRxiv">
        <title>Whole genome comparisons of ergot fungi reveals the divergence and evolution of species within the genus Claviceps are the result of varying mechanisms driving genome evolution and host range expansion.</title>
        <authorList>
            <person name="Wyka S.A."/>
            <person name="Mondo S.J."/>
            <person name="Liu M."/>
            <person name="Dettman J."/>
            <person name="Nalam V."/>
            <person name="Broders K.D."/>
        </authorList>
    </citation>
    <scope>NUCLEOTIDE SEQUENCE</scope>
    <source>
        <strain evidence="2">CCC 1102</strain>
        <strain evidence="1 3">LM583</strain>
    </source>
</reference>
<proteinExistence type="predicted"/>
<dbReference type="Proteomes" id="UP000784919">
    <property type="component" value="Unassembled WGS sequence"/>
</dbReference>
<keyword evidence="3" id="KW-1185">Reference proteome</keyword>
<dbReference type="EMBL" id="SRPS01000020">
    <property type="protein sequence ID" value="KAG5975926.1"/>
    <property type="molecule type" value="Genomic_DNA"/>
</dbReference>
<name>A0A9P7MYD3_9HYPO</name>
<sequence length="158" mass="17894">MFQSSRHDYVVISFGASTEKKQYILYDSQFTTHPEMSYVVLGPWRRTAARRVRGPVDWSEKNPAVTSRVISVNLVIEIEDSDPVGLTFRHSLNLSLSIDLCPVPAQHDQRQSPPTVGKKTITRPTLVSSLFIKIRPAFPRQRPLSTSPTGHNCQHRDI</sequence>